<name>A0ABU5KC07_9ACTN</name>
<dbReference type="RefSeq" id="WP_172271030.1">
    <property type="nucleotide sequence ID" value="NZ_CP141058.1"/>
</dbReference>
<dbReference type="Pfam" id="PF03819">
    <property type="entry name" value="MazG"/>
    <property type="match status" value="1"/>
</dbReference>
<dbReference type="SUPFAM" id="SSF101386">
    <property type="entry name" value="all-alpha NTP pyrophosphatases"/>
    <property type="match status" value="1"/>
</dbReference>
<evidence type="ECO:0000313" key="2">
    <source>
        <dbReference type="EMBL" id="MDZ5662408.1"/>
    </source>
</evidence>
<accession>A0ABU5KC07</accession>
<keyword evidence="3" id="KW-1185">Reference proteome</keyword>
<feature type="domain" description="NTP pyrophosphohydrolase MazG-like" evidence="1">
    <location>
        <begin position="33"/>
        <end position="96"/>
    </location>
</feature>
<organism evidence="2 3">
    <name type="scientific">Nocardioides renjunii</name>
    <dbReference type="NCBI Taxonomy" id="3095075"/>
    <lineage>
        <taxon>Bacteria</taxon>
        <taxon>Bacillati</taxon>
        <taxon>Actinomycetota</taxon>
        <taxon>Actinomycetes</taxon>
        <taxon>Propionibacteriales</taxon>
        <taxon>Nocardioidaceae</taxon>
        <taxon>Nocardioides</taxon>
    </lineage>
</organism>
<evidence type="ECO:0000259" key="1">
    <source>
        <dbReference type="Pfam" id="PF03819"/>
    </source>
</evidence>
<evidence type="ECO:0000313" key="3">
    <source>
        <dbReference type="Proteomes" id="UP001291999"/>
    </source>
</evidence>
<sequence>MEFDELQDLARGVRQKYAAREHENYGRTWSREEIMLGFLGDVGDLAKLVQGKEGVRPREDLDEAFAHELADCLWSVMTLADSYGVDLEEAFVSTMTELNGVLDET</sequence>
<comment type="caution">
    <text evidence="2">The sequence shown here is derived from an EMBL/GenBank/DDBJ whole genome shotgun (WGS) entry which is preliminary data.</text>
</comment>
<dbReference type="Gene3D" id="1.10.287.1080">
    <property type="entry name" value="MazG-like"/>
    <property type="match status" value="1"/>
</dbReference>
<dbReference type="InterPro" id="IPR004518">
    <property type="entry name" value="MazG-like_dom"/>
</dbReference>
<protein>
    <submittedName>
        <fullName evidence="2">MazG nucleotide pyrophosphohydrolase domain-containing protein</fullName>
    </submittedName>
</protein>
<dbReference type="Proteomes" id="UP001291999">
    <property type="component" value="Unassembled WGS sequence"/>
</dbReference>
<dbReference type="EMBL" id="JAXQPW010000004">
    <property type="protein sequence ID" value="MDZ5662408.1"/>
    <property type="molecule type" value="Genomic_DNA"/>
</dbReference>
<gene>
    <name evidence="2" type="ORF">SFC79_11595</name>
</gene>
<reference evidence="2 3" key="1">
    <citation type="submission" date="2023-11" db="EMBL/GenBank/DDBJ databases">
        <title>Novel species in genus Nocardioides.</title>
        <authorList>
            <person name="Zhou H."/>
        </authorList>
    </citation>
    <scope>NUCLEOTIDE SEQUENCE [LARGE SCALE GENOMIC DNA]</scope>
    <source>
        <strain evidence="2 3">S-58</strain>
    </source>
</reference>
<proteinExistence type="predicted"/>